<evidence type="ECO:0000256" key="1">
    <source>
        <dbReference type="SAM" id="Coils"/>
    </source>
</evidence>
<dbReference type="Proteomes" id="UP001236569">
    <property type="component" value="Unassembled WGS sequence"/>
</dbReference>
<reference evidence="3 4" key="1">
    <citation type="submission" date="2023-05" db="EMBL/GenBank/DDBJ databases">
        <title>Novel species of genus Flectobacillus isolated from stream in China.</title>
        <authorList>
            <person name="Lu H."/>
        </authorList>
    </citation>
    <scope>NUCLEOTIDE SEQUENCE [LARGE SCALE GENOMIC DNA]</scope>
    <source>
        <strain evidence="3 4">DC10W</strain>
    </source>
</reference>
<feature type="signal peptide" evidence="2">
    <location>
        <begin position="1"/>
        <end position="23"/>
    </location>
</feature>
<keyword evidence="2" id="KW-0732">Signal</keyword>
<evidence type="ECO:0000313" key="4">
    <source>
        <dbReference type="Proteomes" id="UP001236569"/>
    </source>
</evidence>
<accession>A0ABT6YQQ9</accession>
<sequence>MKTRLLLVGLCLFLGFSSFSQNAYYDALTLRVYKDSLEKIYPNSSRGGAKRTFFGYLDTKRVMNAKDYEAIKSFAKKPFSKVSNELNTINQLPNAFKLFHEFDGAQAVINDKARVTAKAIDTLMSKLKLRIDSLNTRYKVNVIYKTTNFAGAERLAISSRNLYVKFEPMSDSIRQKYQESIQITQFKVGEIASDLDSTLSEMAGARIAIMDSVINKNLIKKKEKEILETQSFVTTDALNNTRKPQLQNASSSGSGLSLDMTTRMVDATARWLVKRTKQELTLAFFDKLRNRLDTIPELRAFFPATYLMLQNDENIYRLPSLGNTWLAAFHTDVTKIPQNFESYIQQYHPEMLKEDSFKIFLMTYHSFDLLEKGTNPATLLDFLKTRYATDTDIRTSEVSRTIRLLALLSDNLIDLTNDPANKMWIRPSEALKQFSDPLVGRYFLGLLYQKDTLLFNSLKVGAEGQSLGSWLGESNNRLEYFNQTVSQFLLMLDDIQKQIIYNSTSDNMPLKDVKPFLHYTQSIFDMVNVGFQIKYLLKSGEPDTSFYKSAYNQKWKPIATDAIEAIKAFYTKSYGSGLLHTIAAMKPIWADVSPKDVRLGLLNNGLAILQKTHIAQVEKDLLANKGLISTKEKEANQLLKQLKDNMNKDSLRILTIKKLQETKTQLELLQKQVDDLTSQKKTFESIQKSLSEVKNIDELMAQNNTKVQEKQKERLKTKFDQITFYANFMTDVITSDSTTDLQEIIDKYAAPVGSYSLKRKNAFSLDINAYPGLYAGVEQPIASSRGVSQSAFVTGITAPIGVAFSWGKKSKVLGGYERDSRGGHSLSLFVPIVDIGAAFSYRWSQGDEINGFPKIKFSQIFSPGCYLVWGVKNAPIALKVGAQITPQLREVNVTSSSGGLTNTVSEVSMLRYGMTLSVDIPVFHLFEKRMR</sequence>
<protein>
    <submittedName>
        <fullName evidence="3">Uncharacterized protein</fullName>
    </submittedName>
</protein>
<feature type="coiled-coil region" evidence="1">
    <location>
        <begin position="628"/>
        <end position="686"/>
    </location>
</feature>
<proteinExistence type="predicted"/>
<keyword evidence="1" id="KW-0175">Coiled coil</keyword>
<dbReference type="RefSeq" id="WP_283370851.1">
    <property type="nucleotide sequence ID" value="NZ_JASHID010000012.1"/>
</dbReference>
<feature type="chain" id="PRO_5046430480" evidence="2">
    <location>
        <begin position="24"/>
        <end position="931"/>
    </location>
</feature>
<dbReference type="EMBL" id="JASHID010000012">
    <property type="protein sequence ID" value="MDI9865923.1"/>
    <property type="molecule type" value="Genomic_DNA"/>
</dbReference>
<evidence type="ECO:0000313" key="3">
    <source>
        <dbReference type="EMBL" id="MDI9865923.1"/>
    </source>
</evidence>
<comment type="caution">
    <text evidence="3">The sequence shown here is derived from an EMBL/GenBank/DDBJ whole genome shotgun (WGS) entry which is preliminary data.</text>
</comment>
<name>A0ABT6YQQ9_9BACT</name>
<gene>
    <name evidence="3" type="ORF">QM480_16385</name>
</gene>
<keyword evidence="4" id="KW-1185">Reference proteome</keyword>
<evidence type="ECO:0000256" key="2">
    <source>
        <dbReference type="SAM" id="SignalP"/>
    </source>
</evidence>
<organism evidence="3 4">
    <name type="scientific">Flectobacillus longus</name>
    <dbReference type="NCBI Taxonomy" id="2984207"/>
    <lineage>
        <taxon>Bacteria</taxon>
        <taxon>Pseudomonadati</taxon>
        <taxon>Bacteroidota</taxon>
        <taxon>Cytophagia</taxon>
        <taxon>Cytophagales</taxon>
        <taxon>Flectobacillaceae</taxon>
        <taxon>Flectobacillus</taxon>
    </lineage>
</organism>